<proteinExistence type="predicted"/>
<keyword evidence="1" id="KW-0812">Transmembrane</keyword>
<dbReference type="Proteomes" id="UP000073816">
    <property type="component" value="Chromosome"/>
</dbReference>
<evidence type="ECO:0000256" key="1">
    <source>
        <dbReference type="SAM" id="Phobius"/>
    </source>
</evidence>
<evidence type="ECO:0000313" key="2">
    <source>
        <dbReference type="EMBL" id="AMQ56901.1"/>
    </source>
</evidence>
<organism evidence="2 3">
    <name type="scientific">Algoriphagus sanaruensis</name>
    <dbReference type="NCBI Taxonomy" id="1727163"/>
    <lineage>
        <taxon>Bacteria</taxon>
        <taxon>Pseudomonadati</taxon>
        <taxon>Bacteroidota</taxon>
        <taxon>Cytophagia</taxon>
        <taxon>Cytophagales</taxon>
        <taxon>Cyclobacteriaceae</taxon>
        <taxon>Algoriphagus</taxon>
    </lineage>
</organism>
<reference evidence="3" key="1">
    <citation type="submission" date="2015-09" db="EMBL/GenBank/DDBJ databases">
        <title>Complete sequence of Algoriphagus sp. M8-2.</title>
        <authorList>
            <person name="Shintani M."/>
        </authorList>
    </citation>
    <scope>NUCLEOTIDE SEQUENCE [LARGE SCALE GENOMIC DNA]</scope>
    <source>
        <strain evidence="3">M8-2</strain>
    </source>
</reference>
<dbReference type="KEGG" id="alm:AO498_10712"/>
<dbReference type="STRING" id="1727163.AO498_10712"/>
<dbReference type="RefSeq" id="WP_192842555.1">
    <property type="nucleotide sequence ID" value="NZ_CP012836.1"/>
</dbReference>
<name>A0A142EP46_9BACT</name>
<keyword evidence="3" id="KW-1185">Reference proteome</keyword>
<keyword evidence="1" id="KW-0472">Membrane</keyword>
<dbReference type="EMBL" id="CP012836">
    <property type="protein sequence ID" value="AMQ56901.1"/>
    <property type="molecule type" value="Genomic_DNA"/>
</dbReference>
<sequence>MTLLSIFSSPIMSGAQLFLLIVCILIGLGAGLSVMDARNTLGKKKKADH</sequence>
<feature type="transmembrane region" description="Helical" evidence="1">
    <location>
        <begin position="15"/>
        <end position="35"/>
    </location>
</feature>
<dbReference type="PATRIC" id="fig|1727163.4.peg.2236"/>
<protein>
    <submittedName>
        <fullName evidence="2">Uncharacterized protein</fullName>
    </submittedName>
</protein>
<evidence type="ECO:0000313" key="3">
    <source>
        <dbReference type="Proteomes" id="UP000073816"/>
    </source>
</evidence>
<dbReference type="AlphaFoldDB" id="A0A142EP46"/>
<keyword evidence="1" id="KW-1133">Transmembrane helix</keyword>
<accession>A0A142EP46</accession>
<gene>
    <name evidence="2" type="ORF">AO498_10712</name>
</gene>
<reference evidence="2 3" key="2">
    <citation type="journal article" date="2016" name="Genome Announc.">
        <title>Complete Genome Sequence of Algoriphagus sp. Strain M8-2, Isolated from a Brackish Lake.</title>
        <authorList>
            <person name="Muraguchi Y."/>
            <person name="Kushimoto K."/>
            <person name="Ohtsubo Y."/>
            <person name="Suzuki T."/>
            <person name="Dohra H."/>
            <person name="Kimbara K."/>
            <person name="Shintani M."/>
        </authorList>
    </citation>
    <scope>NUCLEOTIDE SEQUENCE [LARGE SCALE GENOMIC DNA]</scope>
    <source>
        <strain evidence="2 3">M8-2</strain>
    </source>
</reference>